<keyword evidence="5" id="KW-0732">Signal</keyword>
<dbReference type="Proteomes" id="UP000436181">
    <property type="component" value="Unassembled WGS sequence"/>
</dbReference>
<dbReference type="NCBIfam" id="TIGR00975">
    <property type="entry name" value="3a0107s03"/>
    <property type="match status" value="1"/>
</dbReference>
<evidence type="ECO:0000313" key="7">
    <source>
        <dbReference type="EMBL" id="KAB3519791.1"/>
    </source>
</evidence>
<dbReference type="CDD" id="cd13565">
    <property type="entry name" value="PBP2_PstS"/>
    <property type="match status" value="1"/>
</dbReference>
<proteinExistence type="inferred from homology"/>
<dbReference type="PANTHER" id="PTHR42996">
    <property type="entry name" value="PHOSPHATE-BINDING PROTEIN PSTS"/>
    <property type="match status" value="1"/>
</dbReference>
<dbReference type="SUPFAM" id="SSF53850">
    <property type="entry name" value="Periplasmic binding protein-like II"/>
    <property type="match status" value="1"/>
</dbReference>
<evidence type="ECO:0000256" key="3">
    <source>
        <dbReference type="ARBA" id="ARBA00022592"/>
    </source>
</evidence>
<evidence type="ECO:0000256" key="4">
    <source>
        <dbReference type="PIRNR" id="PIRNR002756"/>
    </source>
</evidence>
<comment type="similarity">
    <text evidence="1 4">Belongs to the PstS family.</text>
</comment>
<comment type="caution">
    <text evidence="7">The sequence shown here is derived from an EMBL/GenBank/DDBJ whole genome shotgun (WGS) entry which is preliminary data.</text>
</comment>
<keyword evidence="8" id="KW-1185">Reference proteome</keyword>
<evidence type="ECO:0000256" key="2">
    <source>
        <dbReference type="ARBA" id="ARBA00022448"/>
    </source>
</evidence>
<organism evidence="7 8">
    <name type="scientific">Corynebacterium zhongnanshanii</name>
    <dbReference type="NCBI Taxonomy" id="2768834"/>
    <lineage>
        <taxon>Bacteria</taxon>
        <taxon>Bacillati</taxon>
        <taxon>Actinomycetota</taxon>
        <taxon>Actinomycetes</taxon>
        <taxon>Mycobacteriales</taxon>
        <taxon>Corynebacteriaceae</taxon>
        <taxon>Corynebacterium</taxon>
    </lineage>
</organism>
<dbReference type="PIRSF" id="PIRSF002756">
    <property type="entry name" value="PstS"/>
    <property type="match status" value="1"/>
</dbReference>
<dbReference type="Gene3D" id="3.40.190.10">
    <property type="entry name" value="Periplasmic binding protein-like II"/>
    <property type="match status" value="2"/>
</dbReference>
<keyword evidence="2 4" id="KW-0813">Transport</keyword>
<dbReference type="Pfam" id="PF12849">
    <property type="entry name" value="PBP_like_2"/>
    <property type="match status" value="1"/>
</dbReference>
<feature type="domain" description="PBP" evidence="6">
    <location>
        <begin position="60"/>
        <end position="353"/>
    </location>
</feature>
<dbReference type="InterPro" id="IPR024370">
    <property type="entry name" value="PBP_domain"/>
</dbReference>
<name>A0ABQ6VC46_9CORY</name>
<dbReference type="InterPro" id="IPR005673">
    <property type="entry name" value="ABC_phos-bd_PstS"/>
</dbReference>
<dbReference type="InterPro" id="IPR050962">
    <property type="entry name" value="Phosphate-bind_PstS"/>
</dbReference>
<keyword evidence="3 4" id="KW-0592">Phosphate transport</keyword>
<reference evidence="7 8" key="1">
    <citation type="submission" date="2019-10" db="EMBL/GenBank/DDBJ databases">
        <title>Corynebacterium sp novel species isolated from the respiratory tract of Marmot.</title>
        <authorList>
            <person name="Zhang G."/>
        </authorList>
    </citation>
    <scope>NUCLEOTIDE SEQUENCE [LARGE SCALE GENOMIC DNA]</scope>
    <source>
        <strain evidence="7 8">336</strain>
    </source>
</reference>
<dbReference type="EMBL" id="WBZJ01000003">
    <property type="protein sequence ID" value="KAB3519791.1"/>
    <property type="molecule type" value="Genomic_DNA"/>
</dbReference>
<sequence>MFFDAYLLGRHTTVKQTTKRSSAVAVSLFAGALALSSCSNAANDSALGGSGENADKLATDASGELRAEGSSAQQNAMDNVFSPAFSAATGAQLAYNATGSGAGQTQFISDQVDFAGSDSPLKDDQVEAAAKRCGGNEAWHLPMVIGPVAVAYKLDGVEETLNLSTMTIAKIFKGEITSWDDPAIKDENPGVNLPAVPISVVYRADESGTSDNFQKFLRASTDGYWTDEGKSFPTAVGAGTNKSTGVAHQVAVTNGAITYVESGYAKEREGDMNIAKIDFGKGPVELNSTSVNKALNKVAFSGEGHNLVVDSDALYASKEDGAYPLVLTTYEIVCSAGYDENTAKLVKNFLYTMLDNQSEDLENEGYIPVDGQFKDKLTAAVDAL</sequence>
<feature type="signal peptide" evidence="5">
    <location>
        <begin position="1"/>
        <end position="41"/>
    </location>
</feature>
<dbReference type="PANTHER" id="PTHR42996:SF1">
    <property type="entry name" value="PHOSPHATE-BINDING PROTEIN PSTS"/>
    <property type="match status" value="1"/>
</dbReference>
<evidence type="ECO:0000313" key="8">
    <source>
        <dbReference type="Proteomes" id="UP000436181"/>
    </source>
</evidence>
<accession>A0ABQ6VC46</accession>
<feature type="chain" id="PRO_5046339422" description="Phosphate-binding protein" evidence="5">
    <location>
        <begin position="42"/>
        <end position="384"/>
    </location>
</feature>
<evidence type="ECO:0000256" key="5">
    <source>
        <dbReference type="SAM" id="SignalP"/>
    </source>
</evidence>
<evidence type="ECO:0000256" key="1">
    <source>
        <dbReference type="ARBA" id="ARBA00008725"/>
    </source>
</evidence>
<gene>
    <name evidence="7" type="primary">pstS</name>
    <name evidence="7" type="ORF">F8377_07660</name>
</gene>
<evidence type="ECO:0000259" key="6">
    <source>
        <dbReference type="Pfam" id="PF12849"/>
    </source>
</evidence>
<protein>
    <recommendedName>
        <fullName evidence="4">Phosphate-binding protein</fullName>
    </recommendedName>
</protein>